<feature type="non-terminal residue" evidence="2">
    <location>
        <position position="99"/>
    </location>
</feature>
<evidence type="ECO:0000256" key="1">
    <source>
        <dbReference type="SAM" id="MobiDB-lite"/>
    </source>
</evidence>
<keyword evidence="3" id="KW-1185">Reference proteome</keyword>
<organism evidence="2 3">
    <name type="scientific">Beauveria asiatica</name>
    <dbReference type="NCBI Taxonomy" id="1069075"/>
    <lineage>
        <taxon>Eukaryota</taxon>
        <taxon>Fungi</taxon>
        <taxon>Dikarya</taxon>
        <taxon>Ascomycota</taxon>
        <taxon>Pezizomycotina</taxon>
        <taxon>Sordariomycetes</taxon>
        <taxon>Hypocreomycetidae</taxon>
        <taxon>Hypocreales</taxon>
        <taxon>Cordycipitaceae</taxon>
        <taxon>Beauveria</taxon>
    </lineage>
</organism>
<evidence type="ECO:0000313" key="3">
    <source>
        <dbReference type="Proteomes" id="UP001397290"/>
    </source>
</evidence>
<accession>A0AAW0RF54</accession>
<feature type="region of interest" description="Disordered" evidence="1">
    <location>
        <begin position="17"/>
        <end position="82"/>
    </location>
</feature>
<dbReference type="Proteomes" id="UP001397290">
    <property type="component" value="Unassembled WGS sequence"/>
</dbReference>
<protein>
    <submittedName>
        <fullName evidence="2">Uncharacterized protein</fullName>
    </submittedName>
</protein>
<dbReference type="AlphaFoldDB" id="A0AAW0RF54"/>
<evidence type="ECO:0000313" key="2">
    <source>
        <dbReference type="EMBL" id="KAK8140675.1"/>
    </source>
</evidence>
<proteinExistence type="predicted"/>
<dbReference type="EMBL" id="JAAHCF010001984">
    <property type="protein sequence ID" value="KAK8140675.1"/>
    <property type="molecule type" value="Genomic_DNA"/>
</dbReference>
<feature type="compositionally biased region" description="Polar residues" evidence="1">
    <location>
        <begin position="48"/>
        <end position="58"/>
    </location>
</feature>
<sequence>MPESGDCCWSCRQARSGLPASQPACQLRASGRRQNSSSGQGGGASSSHPINLSTTSRQAILRRQGPQIPPVSHAPAADTPIRSIMAQVPVQTLYRDPQL</sequence>
<comment type="caution">
    <text evidence="2">The sequence shown here is derived from an EMBL/GenBank/DDBJ whole genome shotgun (WGS) entry which is preliminary data.</text>
</comment>
<reference evidence="2 3" key="1">
    <citation type="submission" date="2020-02" db="EMBL/GenBank/DDBJ databases">
        <title>Comparative genomics of the hypocrealean fungal genus Beauvera.</title>
        <authorList>
            <person name="Showalter D.N."/>
            <person name="Bushley K.E."/>
            <person name="Rehner S.A."/>
        </authorList>
    </citation>
    <scope>NUCLEOTIDE SEQUENCE [LARGE SCALE GENOMIC DNA]</scope>
    <source>
        <strain evidence="2 3">ARSEF4384</strain>
    </source>
</reference>
<feature type="compositionally biased region" description="Low complexity" evidence="1">
    <location>
        <begin position="28"/>
        <end position="38"/>
    </location>
</feature>
<name>A0AAW0RF54_9HYPO</name>
<gene>
    <name evidence="2" type="ORF">G3M48_002786</name>
</gene>